<dbReference type="CDD" id="cd06661">
    <property type="entry name" value="GGCT_like"/>
    <property type="match status" value="1"/>
</dbReference>
<proteinExistence type="inferred from homology"/>
<dbReference type="AlphaFoldDB" id="A0AAV2EL64"/>
<evidence type="ECO:0000256" key="1">
    <source>
        <dbReference type="ARBA" id="ARBA00002782"/>
    </source>
</evidence>
<dbReference type="InterPro" id="IPR009288">
    <property type="entry name" value="AIG2-like_dom"/>
</dbReference>
<dbReference type="GO" id="GO:0005829">
    <property type="term" value="C:cytosol"/>
    <property type="evidence" value="ECO:0007669"/>
    <property type="project" value="TreeGrafter"/>
</dbReference>
<accession>A0AAV2EL64</accession>
<dbReference type="PANTHER" id="PTHR12510:SF15">
    <property type="entry name" value="GAMMA-GLUTAMYLCYCLOTRANSFERASE FAMILY PROTEIN"/>
    <property type="match status" value="1"/>
</dbReference>
<protein>
    <recommendedName>
        <fullName evidence="5">Gamma-glutamylcyclotransferase family protein</fullName>
    </recommendedName>
</protein>
<organism evidence="7 8">
    <name type="scientific">Linum trigynum</name>
    <dbReference type="NCBI Taxonomy" id="586398"/>
    <lineage>
        <taxon>Eukaryota</taxon>
        <taxon>Viridiplantae</taxon>
        <taxon>Streptophyta</taxon>
        <taxon>Embryophyta</taxon>
        <taxon>Tracheophyta</taxon>
        <taxon>Spermatophyta</taxon>
        <taxon>Magnoliopsida</taxon>
        <taxon>eudicotyledons</taxon>
        <taxon>Gunneridae</taxon>
        <taxon>Pentapetalae</taxon>
        <taxon>rosids</taxon>
        <taxon>fabids</taxon>
        <taxon>Malpighiales</taxon>
        <taxon>Linaceae</taxon>
        <taxon>Linum</taxon>
    </lineage>
</organism>
<evidence type="ECO:0000313" key="7">
    <source>
        <dbReference type="EMBL" id="CAL1386659.1"/>
    </source>
</evidence>
<keyword evidence="3" id="KW-0808">Transferase</keyword>
<dbReference type="GO" id="GO:0061929">
    <property type="term" value="F:gamma-glutamylaminecyclotransferase activity"/>
    <property type="evidence" value="ECO:0007669"/>
    <property type="project" value="InterPro"/>
</dbReference>
<dbReference type="SUPFAM" id="SSF110857">
    <property type="entry name" value="Gamma-glutamyl cyclotransferase-like"/>
    <property type="match status" value="1"/>
</dbReference>
<dbReference type="InterPro" id="IPR039126">
    <property type="entry name" value="GGACT"/>
</dbReference>
<dbReference type="PANTHER" id="PTHR12510">
    <property type="entry name" value="TROPONIN C-AKIN-1 PROTEIN"/>
    <property type="match status" value="1"/>
</dbReference>
<gene>
    <name evidence="7" type="ORF">LTRI10_LOCUS27694</name>
</gene>
<dbReference type="GO" id="GO:0016746">
    <property type="term" value="F:acyltransferase activity"/>
    <property type="evidence" value="ECO:0007669"/>
    <property type="project" value="UniProtKB-KW"/>
</dbReference>
<comment type="similarity">
    <text evidence="2 5">Belongs to the gamma-glutamylcyclotransferase family.</text>
</comment>
<dbReference type="Proteomes" id="UP001497516">
    <property type="component" value="Chromosome 5"/>
</dbReference>
<evidence type="ECO:0000256" key="4">
    <source>
        <dbReference type="PIRSR" id="PIRSR639126-1"/>
    </source>
</evidence>
<feature type="active site" description="Proton acceptor" evidence="4">
    <location>
        <position position="86"/>
    </location>
</feature>
<dbReference type="InterPro" id="IPR036568">
    <property type="entry name" value="GGCT-like_sf"/>
</dbReference>
<evidence type="ECO:0000259" key="6">
    <source>
        <dbReference type="Pfam" id="PF06094"/>
    </source>
</evidence>
<evidence type="ECO:0000256" key="2">
    <source>
        <dbReference type="ARBA" id="ARBA00008861"/>
    </source>
</evidence>
<dbReference type="Gene3D" id="3.10.490.10">
    <property type="entry name" value="Gamma-glutamyl cyclotransferase-like"/>
    <property type="match status" value="1"/>
</dbReference>
<name>A0AAV2EL64_9ROSI</name>
<dbReference type="InterPro" id="IPR013024">
    <property type="entry name" value="GGCT-like"/>
</dbReference>
<reference evidence="7 8" key="1">
    <citation type="submission" date="2024-04" db="EMBL/GenBank/DDBJ databases">
        <authorList>
            <person name="Fracassetti M."/>
        </authorList>
    </citation>
    <scope>NUCLEOTIDE SEQUENCE [LARGE SCALE GENOMIC DNA]</scope>
</reference>
<dbReference type="EMBL" id="OZ034818">
    <property type="protein sequence ID" value="CAL1386659.1"/>
    <property type="molecule type" value="Genomic_DNA"/>
</dbReference>
<feature type="domain" description="Gamma-glutamylcyclotransferase AIG2-like" evidence="6">
    <location>
        <begin position="8"/>
        <end position="121"/>
    </location>
</feature>
<sequence length="170" mass="18823">MAAQGSIIFSYGTLKRGFPNHNLMEDLISSGDAAFITSGVTQQPYPLVIGPNGIPYLINIPGQGRRVKGELYRVSSRGMVRVDELEGTRVGHYERLPIRVERNGDGDGGDQSAAEAYFANRAFGEKMWERIGEGLSEYTVRDGESYVRKENRPPGSSFLGEIQLFLHPRS</sequence>
<evidence type="ECO:0000256" key="3">
    <source>
        <dbReference type="ARBA" id="ARBA00023315"/>
    </source>
</evidence>
<dbReference type="Pfam" id="PF06094">
    <property type="entry name" value="GGACT"/>
    <property type="match status" value="1"/>
</dbReference>
<keyword evidence="8" id="KW-1185">Reference proteome</keyword>
<evidence type="ECO:0000313" key="8">
    <source>
        <dbReference type="Proteomes" id="UP001497516"/>
    </source>
</evidence>
<keyword evidence="3" id="KW-0012">Acyltransferase</keyword>
<evidence type="ECO:0000256" key="5">
    <source>
        <dbReference type="RuleBase" id="RU367036"/>
    </source>
</evidence>
<comment type="function">
    <text evidence="1">Putative gamma-glutamylcyclotransferase.</text>
</comment>